<evidence type="ECO:0000313" key="3">
    <source>
        <dbReference type="Proteomes" id="UP000501891"/>
    </source>
</evidence>
<dbReference type="EMBL" id="CP051775">
    <property type="protein sequence ID" value="QJE72436.1"/>
    <property type="molecule type" value="Genomic_DNA"/>
</dbReference>
<gene>
    <name evidence="2" type="ORF">HHL28_04390</name>
</gene>
<evidence type="ECO:0000256" key="1">
    <source>
        <dbReference type="SAM" id="SignalP"/>
    </source>
</evidence>
<reference evidence="2" key="1">
    <citation type="submission" date="2020-04" db="EMBL/GenBank/DDBJ databases">
        <title>A desert anoxygenic phototrophic bacterium fixes CO2 using RubisCO under aerobic conditions.</title>
        <authorList>
            <person name="Tang K."/>
        </authorList>
    </citation>
    <scope>NUCLEOTIDE SEQUENCE [LARGE SCALE GENOMIC DNA]</scope>
    <source>
        <strain evidence="2">MIMtkB3</strain>
    </source>
</reference>
<name>A0A858R5U1_9PROT</name>
<proteinExistence type="predicted"/>
<evidence type="ECO:0000313" key="2">
    <source>
        <dbReference type="EMBL" id="QJE72436.1"/>
    </source>
</evidence>
<keyword evidence="3" id="KW-1185">Reference proteome</keyword>
<dbReference type="Proteomes" id="UP000501891">
    <property type="component" value="Chromosome"/>
</dbReference>
<feature type="chain" id="PRO_5032805278" evidence="1">
    <location>
        <begin position="29"/>
        <end position="253"/>
    </location>
</feature>
<protein>
    <submittedName>
        <fullName evidence="2">Uncharacterized protein</fullName>
    </submittedName>
</protein>
<feature type="signal peptide" evidence="1">
    <location>
        <begin position="1"/>
        <end position="28"/>
    </location>
</feature>
<dbReference type="KEGG" id="acru:HHL28_04390"/>
<sequence>MRIGHGRGLAGRMLLAGLASLGIPALCAAGAADLAGRWSGTTDQDGRPVPVVLELAAAQPGRAAGEVRFGQPYQCKLPLTLAAAEGGATRFALGSSNGGKCAPYALGSLTATAGTGGALQVALAQVNGKPGPVATLTAGDGTASTAAVAGTYKGSYRKQNGATIPFTLTVKPAGLGKPAGTVEFAAPESCRNELEFSGPAASGALVLTPTNSNGGPCGTYTLGTLALSGSAAGLRAVMTRQDRSQAFDTTVSP</sequence>
<accession>A0A858R5U1</accession>
<dbReference type="AlphaFoldDB" id="A0A858R5U1"/>
<keyword evidence="1" id="KW-0732">Signal</keyword>
<organism evidence="2 3">
    <name type="scientific">Aerophototrophica crusticola</name>
    <dbReference type="NCBI Taxonomy" id="1709002"/>
    <lineage>
        <taxon>Bacteria</taxon>
        <taxon>Pseudomonadati</taxon>
        <taxon>Pseudomonadota</taxon>
        <taxon>Alphaproteobacteria</taxon>
        <taxon>Rhodospirillales</taxon>
        <taxon>Rhodospirillaceae</taxon>
        <taxon>Aerophototrophica</taxon>
    </lineage>
</organism>